<evidence type="ECO:0000313" key="2">
    <source>
        <dbReference type="EMBL" id="MBW77332.1"/>
    </source>
</evidence>
<sequence>MSASSLSSGVGSVACPFLTPVAATPIPSLPTAGGPPDERVRCLVLPSTPCSTLIVTSVDTLTVATPPGLRGRIKCRLMDIGEPISASARNPQTSSRRDISFVVSPPNTSRAVYGKGAGHTTIGPSSRKYPPQRSVASNCR</sequence>
<organism evidence="2">
    <name type="scientific">Anopheles darlingi</name>
    <name type="common">Mosquito</name>
    <dbReference type="NCBI Taxonomy" id="43151"/>
    <lineage>
        <taxon>Eukaryota</taxon>
        <taxon>Metazoa</taxon>
        <taxon>Ecdysozoa</taxon>
        <taxon>Arthropoda</taxon>
        <taxon>Hexapoda</taxon>
        <taxon>Insecta</taxon>
        <taxon>Pterygota</taxon>
        <taxon>Neoptera</taxon>
        <taxon>Endopterygota</taxon>
        <taxon>Diptera</taxon>
        <taxon>Nematocera</taxon>
        <taxon>Culicoidea</taxon>
        <taxon>Culicidae</taxon>
        <taxon>Anophelinae</taxon>
        <taxon>Anopheles</taxon>
    </lineage>
</organism>
<accession>A0A2M4DIE2</accession>
<dbReference type="EMBL" id="GGFL01013154">
    <property type="protein sequence ID" value="MBW77332.1"/>
    <property type="molecule type" value="Transcribed_RNA"/>
</dbReference>
<feature type="region of interest" description="Disordered" evidence="1">
    <location>
        <begin position="84"/>
        <end position="140"/>
    </location>
</feature>
<protein>
    <submittedName>
        <fullName evidence="2">Putative secreted protein</fullName>
    </submittedName>
</protein>
<name>A0A2M4DIE2_ANODA</name>
<dbReference type="AlphaFoldDB" id="A0A2M4DIE2"/>
<reference evidence="2" key="1">
    <citation type="submission" date="2018-01" db="EMBL/GenBank/DDBJ databases">
        <title>An insight into the sialome of Amazonian anophelines.</title>
        <authorList>
            <person name="Ribeiro J.M."/>
            <person name="Scarpassa V."/>
            <person name="Calvo E."/>
        </authorList>
    </citation>
    <scope>NUCLEOTIDE SEQUENCE</scope>
</reference>
<evidence type="ECO:0000256" key="1">
    <source>
        <dbReference type="SAM" id="MobiDB-lite"/>
    </source>
</evidence>
<proteinExistence type="predicted"/>